<sequence length="157" mass="16782">MSEPAGREQTTSACASDLTAQHHKLSSTGTNPSSKASDAKSAVELRSSIHPTQTVKSFSPFYQADLDAEEDWKLMNASVSSPSTGQKHVASNLIGPSFSRVVTSNRERRRRRPPSATLPSSPLSKPPIQPDPCDAEQDSENNAASAGFKPETQKTSS</sequence>
<reference evidence="2 3" key="1">
    <citation type="submission" date="2016-06" db="EMBL/GenBank/DDBJ databases">
        <title>Evolution of pathogenesis and genome organization in the Tremellales.</title>
        <authorList>
            <person name="Cuomo C."/>
            <person name="Litvintseva A."/>
            <person name="Heitman J."/>
            <person name="Chen Y."/>
            <person name="Sun S."/>
            <person name="Springer D."/>
            <person name="Dromer F."/>
            <person name="Young S."/>
            <person name="Zeng Q."/>
            <person name="Chapman S."/>
            <person name="Gujja S."/>
            <person name="Saif S."/>
            <person name="Birren B."/>
        </authorList>
    </citation>
    <scope>NUCLEOTIDE SEQUENCE [LARGE SCALE GENOMIC DNA]</scope>
    <source>
        <strain evidence="2 3">ATCC 28783</strain>
    </source>
</reference>
<evidence type="ECO:0000313" key="3">
    <source>
        <dbReference type="Proteomes" id="UP000289152"/>
    </source>
</evidence>
<feature type="region of interest" description="Disordered" evidence="1">
    <location>
        <begin position="78"/>
        <end position="157"/>
    </location>
</feature>
<gene>
    <name evidence="2" type="ORF">M231_03976</name>
</gene>
<organism evidence="2 3">
    <name type="scientific">Tremella mesenterica</name>
    <name type="common">Jelly fungus</name>
    <dbReference type="NCBI Taxonomy" id="5217"/>
    <lineage>
        <taxon>Eukaryota</taxon>
        <taxon>Fungi</taxon>
        <taxon>Dikarya</taxon>
        <taxon>Basidiomycota</taxon>
        <taxon>Agaricomycotina</taxon>
        <taxon>Tremellomycetes</taxon>
        <taxon>Tremellales</taxon>
        <taxon>Tremellaceae</taxon>
        <taxon>Tremella</taxon>
    </lineage>
</organism>
<feature type="compositionally biased region" description="Polar residues" evidence="1">
    <location>
        <begin position="26"/>
        <end position="36"/>
    </location>
</feature>
<keyword evidence="3" id="KW-1185">Reference proteome</keyword>
<name>A0A4Q1BM64_TREME</name>
<protein>
    <submittedName>
        <fullName evidence="2">Uncharacterized protein</fullName>
    </submittedName>
</protein>
<feature type="region of interest" description="Disordered" evidence="1">
    <location>
        <begin position="1"/>
        <end position="60"/>
    </location>
</feature>
<evidence type="ECO:0000313" key="2">
    <source>
        <dbReference type="EMBL" id="RXK38800.1"/>
    </source>
</evidence>
<accession>A0A4Q1BM64</accession>
<proteinExistence type="predicted"/>
<dbReference type="InParanoid" id="A0A4Q1BM64"/>
<comment type="caution">
    <text evidence="2">The sequence shown here is derived from an EMBL/GenBank/DDBJ whole genome shotgun (WGS) entry which is preliminary data.</text>
</comment>
<dbReference type="EMBL" id="SDIL01000042">
    <property type="protein sequence ID" value="RXK38800.1"/>
    <property type="molecule type" value="Genomic_DNA"/>
</dbReference>
<dbReference type="AlphaFoldDB" id="A0A4Q1BM64"/>
<feature type="compositionally biased region" description="Low complexity" evidence="1">
    <location>
        <begin position="114"/>
        <end position="123"/>
    </location>
</feature>
<evidence type="ECO:0000256" key="1">
    <source>
        <dbReference type="SAM" id="MobiDB-lite"/>
    </source>
</evidence>
<dbReference type="VEuPathDB" id="FungiDB:TREMEDRAFT_64783"/>
<dbReference type="Proteomes" id="UP000289152">
    <property type="component" value="Unassembled WGS sequence"/>
</dbReference>